<organism evidence="1 2">
    <name type="scientific">Anisodus tanguticus</name>
    <dbReference type="NCBI Taxonomy" id="243964"/>
    <lineage>
        <taxon>Eukaryota</taxon>
        <taxon>Viridiplantae</taxon>
        <taxon>Streptophyta</taxon>
        <taxon>Embryophyta</taxon>
        <taxon>Tracheophyta</taxon>
        <taxon>Spermatophyta</taxon>
        <taxon>Magnoliopsida</taxon>
        <taxon>eudicotyledons</taxon>
        <taxon>Gunneridae</taxon>
        <taxon>Pentapetalae</taxon>
        <taxon>asterids</taxon>
        <taxon>lamiids</taxon>
        <taxon>Solanales</taxon>
        <taxon>Solanaceae</taxon>
        <taxon>Solanoideae</taxon>
        <taxon>Hyoscyameae</taxon>
        <taxon>Anisodus</taxon>
    </lineage>
</organism>
<comment type="caution">
    <text evidence="1">The sequence shown here is derived from an EMBL/GenBank/DDBJ whole genome shotgun (WGS) entry which is preliminary data.</text>
</comment>
<sequence>MRRDPYAQLVEDAQQKTIKIQGVIDELEEETSSMDNVDEIIRKFSNKRRIQSGPSLLYGSTVKTEIACPARAIKEGAEGEEWLLTLGPLGSSYWSAEGAWDDRDYGYANNGTNGYCHTGYENSYKSRREFNTNCSFLRHLGFVLQTSLPSLTSDSIALVIPPTPSTADTIDDSMPSSSLLVYLLRSDSSASGAGGRVVSEFEMSELGGSASLML</sequence>
<dbReference type="Proteomes" id="UP001291623">
    <property type="component" value="Unassembled WGS sequence"/>
</dbReference>
<dbReference type="AlphaFoldDB" id="A0AAE1QPZ5"/>
<dbReference type="EMBL" id="JAVYJV010000025">
    <property type="protein sequence ID" value="KAK4337455.1"/>
    <property type="molecule type" value="Genomic_DNA"/>
</dbReference>
<protein>
    <submittedName>
        <fullName evidence="1">Uncharacterized protein</fullName>
    </submittedName>
</protein>
<gene>
    <name evidence="1" type="ORF">RND71_043782</name>
</gene>
<accession>A0AAE1QPZ5</accession>
<evidence type="ECO:0000313" key="1">
    <source>
        <dbReference type="EMBL" id="KAK4337455.1"/>
    </source>
</evidence>
<proteinExistence type="predicted"/>
<name>A0AAE1QPZ5_9SOLA</name>
<keyword evidence="2" id="KW-1185">Reference proteome</keyword>
<evidence type="ECO:0000313" key="2">
    <source>
        <dbReference type="Proteomes" id="UP001291623"/>
    </source>
</evidence>
<reference evidence="1" key="1">
    <citation type="submission" date="2023-12" db="EMBL/GenBank/DDBJ databases">
        <title>Genome assembly of Anisodus tanguticus.</title>
        <authorList>
            <person name="Wang Y.-J."/>
        </authorList>
    </citation>
    <scope>NUCLEOTIDE SEQUENCE</scope>
    <source>
        <strain evidence="1">KB-2021</strain>
        <tissue evidence="1">Leaf</tissue>
    </source>
</reference>